<accession>A0A645EIR1</accession>
<sequence length="72" mass="8189">MGQEKGQNLLKVRALLYNRGIIQSYSPFPLIVAIISYPEVVCRKFHIQVSPNPAIVTRFCRNLSIVASKSWK</sequence>
<comment type="caution">
    <text evidence="1">The sequence shown here is derived from an EMBL/GenBank/DDBJ whole genome shotgun (WGS) entry which is preliminary data.</text>
</comment>
<dbReference type="AlphaFoldDB" id="A0A645EIR1"/>
<dbReference type="EMBL" id="VSSQ01047879">
    <property type="protein sequence ID" value="MPN01905.1"/>
    <property type="molecule type" value="Genomic_DNA"/>
</dbReference>
<name>A0A645EIR1_9ZZZZ</name>
<evidence type="ECO:0000313" key="1">
    <source>
        <dbReference type="EMBL" id="MPN01905.1"/>
    </source>
</evidence>
<proteinExistence type="predicted"/>
<protein>
    <submittedName>
        <fullName evidence="1">Uncharacterized protein</fullName>
    </submittedName>
</protein>
<reference evidence="1" key="1">
    <citation type="submission" date="2019-08" db="EMBL/GenBank/DDBJ databases">
        <authorList>
            <person name="Kucharzyk K."/>
            <person name="Murdoch R.W."/>
            <person name="Higgins S."/>
            <person name="Loffler F."/>
        </authorList>
    </citation>
    <scope>NUCLEOTIDE SEQUENCE</scope>
</reference>
<organism evidence="1">
    <name type="scientific">bioreactor metagenome</name>
    <dbReference type="NCBI Taxonomy" id="1076179"/>
    <lineage>
        <taxon>unclassified sequences</taxon>
        <taxon>metagenomes</taxon>
        <taxon>ecological metagenomes</taxon>
    </lineage>
</organism>
<gene>
    <name evidence="1" type="ORF">SDC9_149118</name>
</gene>